<feature type="transmembrane region" description="Helical" evidence="1">
    <location>
        <begin position="79"/>
        <end position="96"/>
    </location>
</feature>
<evidence type="ECO:0000313" key="3">
    <source>
        <dbReference type="Proteomes" id="UP001597233"/>
    </source>
</evidence>
<sequence>MMIQAIKNIDRKTMDKWQIVTLIFFVLGLLVLSYIGGNLKLISFSTGVLLLALVYLPNLLVSIGIYIQGDRNEKQYYRIQLLLAAIFYTFVLFWRMSH</sequence>
<organism evidence="2 3">
    <name type="scientific">Paenibacillus wenxiniae</name>
    <dbReference type="NCBI Taxonomy" id="1636843"/>
    <lineage>
        <taxon>Bacteria</taxon>
        <taxon>Bacillati</taxon>
        <taxon>Bacillota</taxon>
        <taxon>Bacilli</taxon>
        <taxon>Bacillales</taxon>
        <taxon>Paenibacillaceae</taxon>
        <taxon>Paenibacillus</taxon>
    </lineage>
</organism>
<keyword evidence="3" id="KW-1185">Reference proteome</keyword>
<keyword evidence="1" id="KW-0472">Membrane</keyword>
<comment type="caution">
    <text evidence="2">The sequence shown here is derived from an EMBL/GenBank/DDBJ whole genome shotgun (WGS) entry which is preliminary data.</text>
</comment>
<protein>
    <recommendedName>
        <fullName evidence="4">DUF3953 domain-containing protein</fullName>
    </recommendedName>
</protein>
<feature type="transmembrane region" description="Helical" evidence="1">
    <location>
        <begin position="41"/>
        <end position="67"/>
    </location>
</feature>
<proteinExistence type="predicted"/>
<reference evidence="3" key="1">
    <citation type="journal article" date="2019" name="Int. J. Syst. Evol. Microbiol.">
        <title>The Global Catalogue of Microorganisms (GCM) 10K type strain sequencing project: providing services to taxonomists for standard genome sequencing and annotation.</title>
        <authorList>
            <consortium name="The Broad Institute Genomics Platform"/>
            <consortium name="The Broad Institute Genome Sequencing Center for Infectious Disease"/>
            <person name="Wu L."/>
            <person name="Ma J."/>
        </authorList>
    </citation>
    <scope>NUCLEOTIDE SEQUENCE [LARGE SCALE GENOMIC DNA]</scope>
    <source>
        <strain evidence="3">CCUG 54950</strain>
    </source>
</reference>
<dbReference type="EMBL" id="JBHUEH010000016">
    <property type="protein sequence ID" value="MFD1886486.1"/>
    <property type="molecule type" value="Genomic_DNA"/>
</dbReference>
<feature type="transmembrane region" description="Helical" evidence="1">
    <location>
        <begin position="17"/>
        <end position="35"/>
    </location>
</feature>
<dbReference type="Proteomes" id="UP001597233">
    <property type="component" value="Unassembled WGS sequence"/>
</dbReference>
<gene>
    <name evidence="2" type="ORF">ACFSC9_13240</name>
</gene>
<evidence type="ECO:0000256" key="1">
    <source>
        <dbReference type="SAM" id="Phobius"/>
    </source>
</evidence>
<dbReference type="RefSeq" id="WP_347325509.1">
    <property type="nucleotide sequence ID" value="NZ_JBCGUH010000006.1"/>
</dbReference>
<evidence type="ECO:0008006" key="4">
    <source>
        <dbReference type="Google" id="ProtNLM"/>
    </source>
</evidence>
<keyword evidence="1" id="KW-1133">Transmembrane helix</keyword>
<accession>A0ABW4RJS3</accession>
<evidence type="ECO:0000313" key="2">
    <source>
        <dbReference type="EMBL" id="MFD1886486.1"/>
    </source>
</evidence>
<keyword evidence="1" id="KW-0812">Transmembrane</keyword>
<name>A0ABW4RJS3_9BACL</name>